<evidence type="ECO:0008006" key="14">
    <source>
        <dbReference type="Google" id="ProtNLM"/>
    </source>
</evidence>
<dbReference type="GO" id="GO:0016887">
    <property type="term" value="F:ATP hydrolysis activity"/>
    <property type="evidence" value="ECO:0007669"/>
    <property type="project" value="InterPro"/>
</dbReference>
<dbReference type="SUPFAM" id="SSF52540">
    <property type="entry name" value="P-loop containing nucleoside triphosphate hydrolases"/>
    <property type="match status" value="2"/>
</dbReference>
<dbReference type="OrthoDB" id="6500128at2759"/>
<dbReference type="InterPro" id="IPR003439">
    <property type="entry name" value="ABC_transporter-like_ATP-bd"/>
</dbReference>
<dbReference type="Pfam" id="PF00005">
    <property type="entry name" value="ABC_tran"/>
    <property type="match status" value="2"/>
</dbReference>
<evidence type="ECO:0000256" key="9">
    <source>
        <dbReference type="SAM" id="Phobius"/>
    </source>
</evidence>
<sequence length="1440" mass="158140">MSSQNRTNSGFDDGTLWGPQSGDSFDFTPRFEQTVFTLIPSCVLIACSPYYVWKIFNGSRLVKWGYLFWLKLTTSLILLACEIALAITGQMLSPFCTVLGLASSTIACLSAVCVLVIICAEHSYSIHPSHLLGLFLAITALLDSAIAYSLFRHNVLVQGSLAAAVVAAKALLLCLEEISKRRLFINVDLKKETGREATSGFWGKAFYVWLNATFWKGYKSTLTLDDLDQLDKNLKTQQLCNAFRDHWSKALSATGNSHHRLLLCLLKTIGPMHLAINAIVCLLSVASKFAQPFIIQKVVAAMVEPDLDYNVRASLIGATVLAYFSFAVTRVVNQQLLARSTITLRSCSIVVIFEKLMTLDANTVRQSGVMTLITADVTGFQALPLRINNMISYVASIAGGMAYLALNIGEAAVLVVIPIFACSIVSYVLVKRIKDAQQKWNLKMESRVAAIQTMLQHFKSMKMIGLSGWFFRFINDNLKVEIDASRKLRHYNSIVFGLDLTSIALTPVIVLLGTYCWTRQDGLATADVYALLAVSSMIADPLGQLVQVFSQIARPLACHDRIQKFLVLDNLVDMRSRPGVEDGSQVVSEKMATTAAYIELEAAAATMQGLDTTPLVDGRQILQAVDAIFPKGDVGSGKSTVLRLLLGEVAASKGRVQIDKSTTGFCGQVPWLYNQSVKDNIIGPNPYADEWYKTVTSACGLTADFEQWPLGDNTNAGDSGSSLSGGQKQRISLARAIYARKPLLLLDDVLSGLDAQTAHRIFDALLGKAGILRRSNTTVILATNLAEYLPSADLVLCIDGKAIISKPNACPSTENMSRKVETQINSDSSMASSKEFVEKVASSPQATDVSVTLHDLRETGLNFKAKVRKERSAHSSYFQSFGVVRITIWLILAAFGELFFKTPNIFLRLWFQDHESSDKRFLIGYSVISIFAILFCAIYIWWFLAGLIANSYQQLHDTLLQATLRSTSRFIAATGAGSILNRFSQDVGFISQDLPYAFLHAMMYIFALVVDLGIIASGADYAAVIIPAFIVFLVFLQRFYLFTSRQIRLLQLEAMTPIYTLVTEVISGIEHIRAFGWQSFLITDFIQHLDDAQTSHYQMICLQQWLFLVLDLTVLGLATLVVSLALCVRDKASANGLGLALVNMIAFSQGMSIAIRQWAECETSLGAVTRIQEFENSAPTEPSSASSDIKLSQSWPEKGGIEFTDISIRYDPEEASSPKVLTNVTFAAEHGQKIGIVGRSGSGKSSLMMAVLQMGQYEGAIKLDGVDLATVPYELIRSRVTTISQDPVVLQTSIRSNVYPYPKDDNGKVDDNIMIDVLKQIGLWESLKPHGGLDACIGTLQLSEGQLQLLNIARGMVHHLQTKSTLVLMDEITSQLDYTTDKRVQGAVKTIFNNCTMLVIAHRTDTLKDMDLILTLANGQANIASQTRNSSQESSPAPLV</sequence>
<feature type="transmembrane region" description="Helical" evidence="9">
    <location>
        <begin position="34"/>
        <end position="53"/>
    </location>
</feature>
<gene>
    <name evidence="12" type="ORF">VHEMI05496</name>
</gene>
<dbReference type="Gene3D" id="1.20.1560.10">
    <property type="entry name" value="ABC transporter type 1, transmembrane domain"/>
    <property type="match status" value="2"/>
</dbReference>
<feature type="domain" description="ABC transporter" evidence="10">
    <location>
        <begin position="598"/>
        <end position="825"/>
    </location>
</feature>
<keyword evidence="5" id="KW-0547">Nucleotide-binding</keyword>
<evidence type="ECO:0000313" key="12">
    <source>
        <dbReference type="EMBL" id="CEJ89668.1"/>
    </source>
</evidence>
<dbReference type="InterPro" id="IPR011527">
    <property type="entry name" value="ABC1_TM_dom"/>
</dbReference>
<feature type="transmembrane region" description="Helical" evidence="9">
    <location>
        <begin position="315"/>
        <end position="332"/>
    </location>
</feature>
<dbReference type="InterPro" id="IPR044726">
    <property type="entry name" value="ABCC_6TM_D2"/>
</dbReference>
<feature type="transmembrane region" description="Helical" evidence="9">
    <location>
        <begin position="390"/>
        <end position="406"/>
    </location>
</feature>
<dbReference type="Proteomes" id="UP000039046">
    <property type="component" value="Unassembled WGS sequence"/>
</dbReference>
<accession>A0A0A1TH98</accession>
<comment type="subcellular location">
    <subcellularLocation>
        <location evidence="1">Cell membrane</location>
        <topology evidence="1">Multi-pass membrane protein</topology>
    </subcellularLocation>
</comment>
<evidence type="ECO:0000256" key="7">
    <source>
        <dbReference type="ARBA" id="ARBA00022989"/>
    </source>
</evidence>
<name>A0A0A1TH98_9HYPO</name>
<keyword evidence="8 9" id="KW-0472">Membrane</keyword>
<evidence type="ECO:0000256" key="8">
    <source>
        <dbReference type="ARBA" id="ARBA00023136"/>
    </source>
</evidence>
<dbReference type="PROSITE" id="PS00211">
    <property type="entry name" value="ABC_TRANSPORTER_1"/>
    <property type="match status" value="1"/>
</dbReference>
<protein>
    <recommendedName>
        <fullName evidence="14">ABC transporter</fullName>
    </recommendedName>
</protein>
<dbReference type="InterPro" id="IPR056227">
    <property type="entry name" value="TMD0_ABC"/>
</dbReference>
<keyword evidence="6" id="KW-0067">ATP-binding</keyword>
<evidence type="ECO:0000256" key="4">
    <source>
        <dbReference type="ARBA" id="ARBA00022692"/>
    </source>
</evidence>
<feature type="transmembrane region" description="Helical" evidence="9">
    <location>
        <begin position="877"/>
        <end position="900"/>
    </location>
</feature>
<evidence type="ECO:0000256" key="6">
    <source>
        <dbReference type="ARBA" id="ARBA00022840"/>
    </source>
</evidence>
<dbReference type="Gene3D" id="3.40.50.300">
    <property type="entry name" value="P-loop containing nucleotide triphosphate hydrolases"/>
    <property type="match status" value="2"/>
</dbReference>
<feature type="transmembrane region" description="Helical" evidence="9">
    <location>
        <begin position="1021"/>
        <end position="1041"/>
    </location>
</feature>
<proteinExistence type="predicted"/>
<dbReference type="PROSITE" id="PS50893">
    <property type="entry name" value="ABC_TRANSPORTER_2"/>
    <property type="match status" value="2"/>
</dbReference>
<reference evidence="12 13" key="1">
    <citation type="journal article" date="2015" name="Genome Announc.">
        <title>Draft Genome Sequence and Gene Annotation of the Entomopathogenic Fungus Verticillium hemipterigenum.</title>
        <authorList>
            <person name="Horn F."/>
            <person name="Habel A."/>
            <person name="Scharf D.H."/>
            <person name="Dworschak J."/>
            <person name="Brakhage A.A."/>
            <person name="Guthke R."/>
            <person name="Hertweck C."/>
            <person name="Linde J."/>
        </authorList>
    </citation>
    <scope>NUCLEOTIDE SEQUENCE [LARGE SCALE GENOMIC DNA]</scope>
</reference>
<dbReference type="SMART" id="SM00382">
    <property type="entry name" value="AAA"/>
    <property type="match status" value="2"/>
</dbReference>
<dbReference type="PANTHER" id="PTHR24223:SF399">
    <property type="entry name" value="ABC TRANSPORTER ATNG"/>
    <property type="match status" value="1"/>
</dbReference>
<feature type="domain" description="ABC transporter" evidence="10">
    <location>
        <begin position="1201"/>
        <end position="1440"/>
    </location>
</feature>
<organism evidence="12 13">
    <name type="scientific">[Torrubiella] hemipterigena</name>
    <dbReference type="NCBI Taxonomy" id="1531966"/>
    <lineage>
        <taxon>Eukaryota</taxon>
        <taxon>Fungi</taxon>
        <taxon>Dikarya</taxon>
        <taxon>Ascomycota</taxon>
        <taxon>Pezizomycotina</taxon>
        <taxon>Sordariomycetes</taxon>
        <taxon>Hypocreomycetidae</taxon>
        <taxon>Hypocreales</taxon>
        <taxon>Clavicipitaceae</taxon>
        <taxon>Clavicipitaceae incertae sedis</taxon>
        <taxon>'Torrubiella' clade</taxon>
    </lineage>
</organism>
<dbReference type="GO" id="GO:0005886">
    <property type="term" value="C:plasma membrane"/>
    <property type="evidence" value="ECO:0007669"/>
    <property type="project" value="UniProtKB-SubCell"/>
</dbReference>
<dbReference type="Pfam" id="PF00664">
    <property type="entry name" value="ABC_membrane"/>
    <property type="match status" value="1"/>
</dbReference>
<keyword evidence="3" id="KW-1003">Cell membrane</keyword>
<feature type="domain" description="ABC transmembrane type-1" evidence="11">
    <location>
        <begin position="882"/>
        <end position="1163"/>
    </location>
</feature>
<keyword evidence="13" id="KW-1185">Reference proteome</keyword>
<feature type="transmembrane region" description="Helical" evidence="9">
    <location>
        <begin position="157"/>
        <end position="175"/>
    </location>
</feature>
<dbReference type="InterPro" id="IPR027417">
    <property type="entry name" value="P-loop_NTPase"/>
</dbReference>
<feature type="transmembrane region" description="Helical" evidence="9">
    <location>
        <begin position="274"/>
        <end position="295"/>
    </location>
</feature>
<feature type="domain" description="ABC transmembrane type-1" evidence="11">
    <location>
        <begin position="275"/>
        <end position="554"/>
    </location>
</feature>
<dbReference type="STRING" id="1531966.A0A0A1TH98"/>
<evidence type="ECO:0000313" key="13">
    <source>
        <dbReference type="Proteomes" id="UP000039046"/>
    </source>
</evidence>
<feature type="transmembrane region" description="Helical" evidence="9">
    <location>
        <begin position="412"/>
        <end position="430"/>
    </location>
</feature>
<dbReference type="EMBL" id="CDHN01000003">
    <property type="protein sequence ID" value="CEJ89668.1"/>
    <property type="molecule type" value="Genomic_DNA"/>
</dbReference>
<dbReference type="InterPro" id="IPR050173">
    <property type="entry name" value="ABC_transporter_C-like"/>
</dbReference>
<feature type="transmembrane region" description="Helical" evidence="9">
    <location>
        <begin position="494"/>
        <end position="515"/>
    </location>
</feature>
<feature type="transmembrane region" description="Helical" evidence="9">
    <location>
        <begin position="921"/>
        <end position="944"/>
    </location>
</feature>
<keyword evidence="2" id="KW-0813">Transport</keyword>
<dbReference type="CDD" id="cd18580">
    <property type="entry name" value="ABC_6TM_ABCC_D2"/>
    <property type="match status" value="1"/>
</dbReference>
<feature type="transmembrane region" description="Helical" evidence="9">
    <location>
        <begin position="996"/>
        <end position="1015"/>
    </location>
</feature>
<dbReference type="GO" id="GO:0005524">
    <property type="term" value="F:ATP binding"/>
    <property type="evidence" value="ECO:0007669"/>
    <property type="project" value="UniProtKB-KW"/>
</dbReference>
<dbReference type="InterPro" id="IPR003593">
    <property type="entry name" value="AAA+_ATPase"/>
</dbReference>
<keyword evidence="4 9" id="KW-0812">Transmembrane</keyword>
<evidence type="ECO:0000256" key="1">
    <source>
        <dbReference type="ARBA" id="ARBA00004651"/>
    </source>
</evidence>
<dbReference type="SUPFAM" id="SSF90123">
    <property type="entry name" value="ABC transporter transmembrane region"/>
    <property type="match status" value="2"/>
</dbReference>
<dbReference type="Pfam" id="PF24357">
    <property type="entry name" value="TMD0_ABC"/>
    <property type="match status" value="1"/>
</dbReference>
<feature type="transmembrane region" description="Helical" evidence="9">
    <location>
        <begin position="131"/>
        <end position="151"/>
    </location>
</feature>
<dbReference type="GO" id="GO:0140359">
    <property type="term" value="F:ABC-type transporter activity"/>
    <property type="evidence" value="ECO:0007669"/>
    <property type="project" value="InterPro"/>
</dbReference>
<evidence type="ECO:0000259" key="10">
    <source>
        <dbReference type="PROSITE" id="PS50893"/>
    </source>
</evidence>
<dbReference type="PANTHER" id="PTHR24223">
    <property type="entry name" value="ATP-BINDING CASSETTE SUB-FAMILY C"/>
    <property type="match status" value="1"/>
</dbReference>
<evidence type="ECO:0000256" key="5">
    <source>
        <dbReference type="ARBA" id="ARBA00022741"/>
    </source>
</evidence>
<dbReference type="InterPro" id="IPR036640">
    <property type="entry name" value="ABC1_TM_sf"/>
</dbReference>
<feature type="transmembrane region" description="Helical" evidence="9">
    <location>
        <begin position="1105"/>
        <end position="1126"/>
    </location>
</feature>
<dbReference type="InterPro" id="IPR017871">
    <property type="entry name" value="ABC_transporter-like_CS"/>
</dbReference>
<dbReference type="HOGENOM" id="CLU_000604_27_5_1"/>
<dbReference type="PROSITE" id="PS50929">
    <property type="entry name" value="ABC_TM1F"/>
    <property type="match status" value="2"/>
</dbReference>
<feature type="transmembrane region" description="Helical" evidence="9">
    <location>
        <begin position="65"/>
        <end position="87"/>
    </location>
</feature>
<feature type="transmembrane region" description="Helical" evidence="9">
    <location>
        <begin position="99"/>
        <end position="119"/>
    </location>
</feature>
<evidence type="ECO:0000256" key="2">
    <source>
        <dbReference type="ARBA" id="ARBA00022448"/>
    </source>
</evidence>
<evidence type="ECO:0000259" key="11">
    <source>
        <dbReference type="PROSITE" id="PS50929"/>
    </source>
</evidence>
<evidence type="ECO:0000256" key="3">
    <source>
        <dbReference type="ARBA" id="ARBA00022475"/>
    </source>
</evidence>
<keyword evidence="7 9" id="KW-1133">Transmembrane helix</keyword>